<comment type="caution">
    <text evidence="1">The sequence shown here is derived from an EMBL/GenBank/DDBJ whole genome shotgun (WGS) entry which is preliminary data.</text>
</comment>
<dbReference type="AlphaFoldDB" id="A0A0F9IY87"/>
<reference evidence="1" key="1">
    <citation type="journal article" date="2015" name="Nature">
        <title>Complex archaea that bridge the gap between prokaryotes and eukaryotes.</title>
        <authorList>
            <person name="Spang A."/>
            <person name="Saw J.H."/>
            <person name="Jorgensen S.L."/>
            <person name="Zaremba-Niedzwiedzka K."/>
            <person name="Martijn J."/>
            <person name="Lind A.E."/>
            <person name="van Eijk R."/>
            <person name="Schleper C."/>
            <person name="Guy L."/>
            <person name="Ettema T.J."/>
        </authorList>
    </citation>
    <scope>NUCLEOTIDE SEQUENCE</scope>
</reference>
<dbReference type="EMBL" id="LAZR01017867">
    <property type="protein sequence ID" value="KKL98640.1"/>
    <property type="molecule type" value="Genomic_DNA"/>
</dbReference>
<organism evidence="1">
    <name type="scientific">marine sediment metagenome</name>
    <dbReference type="NCBI Taxonomy" id="412755"/>
    <lineage>
        <taxon>unclassified sequences</taxon>
        <taxon>metagenomes</taxon>
        <taxon>ecological metagenomes</taxon>
    </lineage>
</organism>
<evidence type="ECO:0000313" key="1">
    <source>
        <dbReference type="EMBL" id="KKL98640.1"/>
    </source>
</evidence>
<proteinExistence type="predicted"/>
<protein>
    <submittedName>
        <fullName evidence="1">Uncharacterized protein</fullName>
    </submittedName>
</protein>
<accession>A0A0F9IY87</accession>
<gene>
    <name evidence="1" type="ORF">LCGC14_1822430</name>
</gene>
<name>A0A0F9IY87_9ZZZZ</name>
<sequence>MSHADKKILSILCLHPNDSYYVCGQYHVTRITYEQVNYGDYGIGQYNVYKDDQLFATVMHRAVAEINYVQEPVG</sequence>